<comment type="caution">
    <text evidence="1">The sequence shown here is derived from an EMBL/GenBank/DDBJ whole genome shotgun (WGS) entry which is preliminary data.</text>
</comment>
<dbReference type="Gene3D" id="3.80.10.10">
    <property type="entry name" value="Ribonuclease Inhibitor"/>
    <property type="match status" value="1"/>
</dbReference>
<organism evidence="1 2">
    <name type="scientific">Paramarasmius palmivorus</name>
    <dbReference type="NCBI Taxonomy" id="297713"/>
    <lineage>
        <taxon>Eukaryota</taxon>
        <taxon>Fungi</taxon>
        <taxon>Dikarya</taxon>
        <taxon>Basidiomycota</taxon>
        <taxon>Agaricomycotina</taxon>
        <taxon>Agaricomycetes</taxon>
        <taxon>Agaricomycetidae</taxon>
        <taxon>Agaricales</taxon>
        <taxon>Marasmiineae</taxon>
        <taxon>Marasmiaceae</taxon>
        <taxon>Paramarasmius</taxon>
    </lineage>
</organism>
<name>A0AAW0CJQ1_9AGAR</name>
<dbReference type="SUPFAM" id="SSF52047">
    <property type="entry name" value="RNI-like"/>
    <property type="match status" value="1"/>
</dbReference>
<gene>
    <name evidence="1" type="ORF">VNI00_010100</name>
</gene>
<protein>
    <recommendedName>
        <fullName evidence="3">F-box domain-containing protein</fullName>
    </recommendedName>
</protein>
<keyword evidence="2" id="KW-1185">Reference proteome</keyword>
<accession>A0AAW0CJQ1</accession>
<dbReference type="Proteomes" id="UP001383192">
    <property type="component" value="Unassembled WGS sequence"/>
</dbReference>
<dbReference type="EMBL" id="JAYKXP010000039">
    <property type="protein sequence ID" value="KAK7039195.1"/>
    <property type="molecule type" value="Genomic_DNA"/>
</dbReference>
<evidence type="ECO:0008006" key="3">
    <source>
        <dbReference type="Google" id="ProtNLM"/>
    </source>
</evidence>
<dbReference type="InterPro" id="IPR032675">
    <property type="entry name" value="LRR_dom_sf"/>
</dbReference>
<sequence length="448" mass="50214">MNSPPLELVYQIIDIVAKDSSISILNNCSLVSRAWCQYTRPHIFRCITISRSDTGCKNWVRRLKEAPHLIPLITQVLLVDNSKQGQSAWSVGPAQEVAQMLAHVHTLSIRDFDDSAGDFVDHHRAFISNLPKIQALNLYHIQLESAEQLFPFLSIMPASISYLSLRNVGCHLPYDYWEIQPICDAGSISDHLPSSGDPWRLRSLTLSSTELRKDVFSWLLSPAFHLSGLESLSLVAGFQDDARVHLDRNITALMDHFVATIGSSLCNLTLGVRGEGLCDNLHIAYFTSTSVLPQLASLETLTLVSEHRRGLNARRALTLANKLLPSLHASRLKEIALVIDFDVRSASDIQAFSALPWHILDKNIAAFTLQKVLVIVEINNSIATTNYNEEVVAIVEDAMPCAHCQHILNVDAREVRNMFIFTKAANSSVRDLQYPHERKALHHQWVEH</sequence>
<dbReference type="AlphaFoldDB" id="A0AAW0CJQ1"/>
<reference evidence="1 2" key="1">
    <citation type="submission" date="2024-01" db="EMBL/GenBank/DDBJ databases">
        <title>A draft genome for a cacao thread blight-causing isolate of Paramarasmius palmivorus.</title>
        <authorList>
            <person name="Baruah I.K."/>
            <person name="Bukari Y."/>
            <person name="Amoako-Attah I."/>
            <person name="Meinhardt L.W."/>
            <person name="Bailey B.A."/>
            <person name="Cohen S.P."/>
        </authorList>
    </citation>
    <scope>NUCLEOTIDE SEQUENCE [LARGE SCALE GENOMIC DNA]</scope>
    <source>
        <strain evidence="1 2">GH-12</strain>
    </source>
</reference>
<evidence type="ECO:0000313" key="1">
    <source>
        <dbReference type="EMBL" id="KAK7039195.1"/>
    </source>
</evidence>
<proteinExistence type="predicted"/>
<evidence type="ECO:0000313" key="2">
    <source>
        <dbReference type="Proteomes" id="UP001383192"/>
    </source>
</evidence>